<accession>A0ABN6EX27</accession>
<dbReference type="Gene3D" id="2.160.20.80">
    <property type="entry name" value="E3 ubiquitin-protein ligase SopA"/>
    <property type="match status" value="1"/>
</dbReference>
<protein>
    <recommendedName>
        <fullName evidence="3">Potassium channel domain-containing protein</fullName>
    </recommendedName>
</protein>
<feature type="transmembrane region" description="Helical" evidence="2">
    <location>
        <begin position="286"/>
        <end position="307"/>
    </location>
</feature>
<dbReference type="SUPFAM" id="SSF81324">
    <property type="entry name" value="Voltage-gated potassium channels"/>
    <property type="match status" value="1"/>
</dbReference>
<dbReference type="Gene3D" id="1.10.287.70">
    <property type="match status" value="1"/>
</dbReference>
<feature type="domain" description="Potassium channel" evidence="3">
    <location>
        <begin position="330"/>
        <end position="386"/>
    </location>
</feature>
<reference evidence="4" key="1">
    <citation type="journal article" date="2022" name="Arch. Microbiol.">
        <title>Pseudodesulfovibrio sediminis sp. nov., a mesophilic and neutrophilic sulfate-reducing bacterium isolated from sediment of a brackish lake.</title>
        <authorList>
            <person name="Takahashi A."/>
            <person name="Kojima H."/>
            <person name="Watanabe M."/>
            <person name="Fukui M."/>
        </authorList>
    </citation>
    <scope>NUCLEOTIDE SEQUENCE</scope>
    <source>
        <strain evidence="4">SF6</strain>
    </source>
</reference>
<dbReference type="PANTHER" id="PTHR47485">
    <property type="entry name" value="THYLAKOID LUMENAL 17.4 KDA PROTEIN, CHLOROPLASTIC"/>
    <property type="match status" value="1"/>
</dbReference>
<dbReference type="InterPro" id="IPR001646">
    <property type="entry name" value="5peptide_repeat"/>
</dbReference>
<dbReference type="EMBL" id="AP024485">
    <property type="protein sequence ID" value="BCS89987.1"/>
    <property type="molecule type" value="Genomic_DNA"/>
</dbReference>
<evidence type="ECO:0000259" key="3">
    <source>
        <dbReference type="Pfam" id="PF07885"/>
    </source>
</evidence>
<dbReference type="Pfam" id="PF07885">
    <property type="entry name" value="Ion_trans_2"/>
    <property type="match status" value="1"/>
</dbReference>
<dbReference type="PANTHER" id="PTHR47485:SF1">
    <property type="entry name" value="THYLAKOID LUMENAL 17.4 KDA PROTEIN, CHLOROPLASTIC"/>
    <property type="match status" value="1"/>
</dbReference>
<dbReference type="SUPFAM" id="SSF141571">
    <property type="entry name" value="Pentapeptide repeat-like"/>
    <property type="match status" value="1"/>
</dbReference>
<evidence type="ECO:0000256" key="1">
    <source>
        <dbReference type="ARBA" id="ARBA00022737"/>
    </source>
</evidence>
<proteinExistence type="predicted"/>
<gene>
    <name evidence="4" type="ORF">PSDVSF_32290</name>
</gene>
<evidence type="ECO:0000313" key="4">
    <source>
        <dbReference type="EMBL" id="BCS89987.1"/>
    </source>
</evidence>
<dbReference type="Pfam" id="PF00805">
    <property type="entry name" value="Pentapeptide"/>
    <property type="match status" value="3"/>
</dbReference>
<keyword evidence="5" id="KW-1185">Reference proteome</keyword>
<keyword evidence="2" id="KW-0472">Membrane</keyword>
<dbReference type="Proteomes" id="UP001053296">
    <property type="component" value="Chromosome"/>
</dbReference>
<evidence type="ECO:0000256" key="2">
    <source>
        <dbReference type="SAM" id="Phobius"/>
    </source>
</evidence>
<dbReference type="InterPro" id="IPR013099">
    <property type="entry name" value="K_chnl_dom"/>
</dbReference>
<organism evidence="4 5">
    <name type="scientific">Pseudodesulfovibrio sediminis</name>
    <dbReference type="NCBI Taxonomy" id="2810563"/>
    <lineage>
        <taxon>Bacteria</taxon>
        <taxon>Pseudomonadati</taxon>
        <taxon>Thermodesulfobacteriota</taxon>
        <taxon>Desulfovibrionia</taxon>
        <taxon>Desulfovibrionales</taxon>
        <taxon>Desulfovibrionaceae</taxon>
    </lineage>
</organism>
<keyword evidence="2" id="KW-1133">Transmembrane helix</keyword>
<dbReference type="RefSeq" id="WP_229591933.1">
    <property type="nucleotide sequence ID" value="NZ_AP024485.1"/>
</dbReference>
<feature type="transmembrane region" description="Helical" evidence="2">
    <location>
        <begin position="361"/>
        <end position="382"/>
    </location>
</feature>
<sequence>MANPDHLKILEQGVETWNKWREDNPEVVPDFQNAELNGLICNAPELVGLQSDNQIFQWKTIQWLHGGEAVVVAFDPIEKMTIHGINFQGVDFRGAQLKGAKFLGADFKEADLRGANLHMALLWGTIFHKAKLNNVVFDFVEAYGSSFYKAKFTDAFLQSVKFQRTNCVEVSFKRTKCLGADFSDSAIELANFQSAKLTKAIFHGSSIIEAKFQGAELSWANLSDTQVAGVEFDNKMNCRGISVTNCEGSQRFIRHVMDLDYIEETKEKHPKFYWWWKNTSDCGRSWGHWAVISFGIAMIFGGIMDLSRHLLTWFPWMDAFVPAMQASHLQDGWLTPYYFSIVTFTTLGFGDVVPVNTAGQVLLILEVVTGYFMLGGLITLFATRIVRQSG</sequence>
<evidence type="ECO:0000313" key="5">
    <source>
        <dbReference type="Proteomes" id="UP001053296"/>
    </source>
</evidence>
<keyword evidence="2" id="KW-0812">Transmembrane</keyword>
<feature type="transmembrane region" description="Helical" evidence="2">
    <location>
        <begin position="337"/>
        <end position="355"/>
    </location>
</feature>
<name>A0ABN6EX27_9BACT</name>
<keyword evidence="1" id="KW-0677">Repeat</keyword>